<keyword evidence="1" id="KW-0812">Transmembrane</keyword>
<dbReference type="RefSeq" id="WP_329412196.1">
    <property type="nucleotide sequence ID" value="NZ_CP109441.1"/>
</dbReference>
<reference evidence="2" key="1">
    <citation type="submission" date="2022-10" db="EMBL/GenBank/DDBJ databases">
        <title>The complete genomes of actinobacterial strains from the NBC collection.</title>
        <authorList>
            <person name="Joergensen T.S."/>
            <person name="Alvarez Arevalo M."/>
            <person name="Sterndorff E.B."/>
            <person name="Faurdal D."/>
            <person name="Vuksanovic O."/>
            <person name="Mourched A.-S."/>
            <person name="Charusanti P."/>
            <person name="Shaw S."/>
            <person name="Blin K."/>
            <person name="Weber T."/>
        </authorList>
    </citation>
    <scope>NUCLEOTIDE SEQUENCE</scope>
    <source>
        <strain evidence="2">NBC_01482</strain>
    </source>
</reference>
<feature type="transmembrane region" description="Helical" evidence="1">
    <location>
        <begin position="385"/>
        <end position="403"/>
    </location>
</feature>
<accession>A0ABZ1YXL1</accession>
<keyword evidence="1" id="KW-0472">Membrane</keyword>
<evidence type="ECO:0000313" key="2">
    <source>
        <dbReference type="EMBL" id="WUV47963.1"/>
    </source>
</evidence>
<organism evidence="2 3">
    <name type="scientific">Nocardia vinacea</name>
    <dbReference type="NCBI Taxonomy" id="96468"/>
    <lineage>
        <taxon>Bacteria</taxon>
        <taxon>Bacillati</taxon>
        <taxon>Actinomycetota</taxon>
        <taxon>Actinomycetes</taxon>
        <taxon>Mycobacteriales</taxon>
        <taxon>Nocardiaceae</taxon>
        <taxon>Nocardia</taxon>
    </lineage>
</organism>
<dbReference type="EMBL" id="CP109441">
    <property type="protein sequence ID" value="WUV47963.1"/>
    <property type="molecule type" value="Genomic_DNA"/>
</dbReference>
<proteinExistence type="predicted"/>
<keyword evidence="1" id="KW-1133">Transmembrane helix</keyword>
<name>A0ABZ1YXL1_9NOCA</name>
<feature type="transmembrane region" description="Helical" evidence="1">
    <location>
        <begin position="161"/>
        <end position="179"/>
    </location>
</feature>
<dbReference type="Proteomes" id="UP001432062">
    <property type="component" value="Chromosome"/>
</dbReference>
<keyword evidence="3" id="KW-1185">Reference proteome</keyword>
<sequence>MNANFLRRGLVRAFIGLHILAALWTFVGVAVAGGADSTTQGSSLSAMDGLAWMNIRDSSRVPLSDYMLVTDHGSVADPLSTALTLVLGLEFIVFMVIMVIAIWTTGFILSFGWLEWLGKPFGMVGDRVAEQTGTPMMMTAAASIGALFVAWFIVRGFYAKATLQVVTMLAVGLFGAVYLSDPMAGVLSPEGLLVQGRDVGISVAAGLNGNSTPDAGAIVSGMNGTLADNFVRHPLQVWNFGHVVDESPSCRAAWSSGVLAGNESQVATGLRACGDSYAYAKTGKPSLGQIGTGLVLLIFGSVLSLFLSFLAIKIFLAALSSIFHAMLAIFGFAAGGFIYGPTQILLVRSVVGMCGDAISMVAFTIFLGGYALVLDSVFRAAPDSGMAVIFVGGMLLISSFVLLRRLDHTILGHQQQIAEQIRATLAGKSSAGGGGAVDGLQQAGLRYSLSPGQLGAAAMRGLTTLHMININPVTSWLYRRPNPFTYFSKEMQEMNYLNYELLMGRVPEATAESWMGRLTQGKNAHDAAARAAVEEFGGLNPRAAAAAATNVFALGGDGGDVTGAMRVAGFSQQMTANAVQAYLRVTAAAEKSSVTYDPLARAAVAVELADTARGFPAPERAAYIAQMQESASLFQVLAPRPLYPNIGAQGRNFVRDLEKHWDKPFEDFKKGMPPDRWGTVSEDTRQHVGSRIADELHQASEKYAKTKSVNDLAELVKVKNRGVNLDLMLSNSRVGPFTT</sequence>
<feature type="transmembrane region" description="Helical" evidence="1">
    <location>
        <begin position="12"/>
        <end position="35"/>
    </location>
</feature>
<feature type="transmembrane region" description="Helical" evidence="1">
    <location>
        <begin position="294"/>
        <end position="316"/>
    </location>
</feature>
<feature type="transmembrane region" description="Helical" evidence="1">
    <location>
        <begin position="351"/>
        <end position="373"/>
    </location>
</feature>
<feature type="transmembrane region" description="Helical" evidence="1">
    <location>
        <begin position="322"/>
        <end position="339"/>
    </location>
</feature>
<feature type="transmembrane region" description="Helical" evidence="1">
    <location>
        <begin position="135"/>
        <end position="155"/>
    </location>
</feature>
<feature type="transmembrane region" description="Helical" evidence="1">
    <location>
        <begin position="91"/>
        <end position="114"/>
    </location>
</feature>
<protein>
    <submittedName>
        <fullName evidence="2">Uncharacterized protein</fullName>
    </submittedName>
</protein>
<gene>
    <name evidence="2" type="ORF">OG563_07045</name>
</gene>
<evidence type="ECO:0000256" key="1">
    <source>
        <dbReference type="SAM" id="Phobius"/>
    </source>
</evidence>
<evidence type="ECO:0000313" key="3">
    <source>
        <dbReference type="Proteomes" id="UP001432062"/>
    </source>
</evidence>